<feature type="compositionally biased region" description="Basic and acidic residues" evidence="1">
    <location>
        <begin position="24"/>
        <end position="44"/>
    </location>
</feature>
<evidence type="ECO:0000313" key="3">
    <source>
        <dbReference type="Proteomes" id="UP000320799"/>
    </source>
</evidence>
<dbReference type="GeneID" id="56136115"/>
<dbReference type="KEGG" id="vg:56136115"/>
<evidence type="ECO:0000256" key="1">
    <source>
        <dbReference type="SAM" id="MobiDB-lite"/>
    </source>
</evidence>
<proteinExistence type="predicted"/>
<dbReference type="Proteomes" id="UP000320799">
    <property type="component" value="Segment"/>
</dbReference>
<dbReference type="EMBL" id="MN094788">
    <property type="protein sequence ID" value="QDH83640.1"/>
    <property type="molecule type" value="Genomic_DNA"/>
</dbReference>
<dbReference type="RefSeq" id="YP_009903839.1">
    <property type="nucleotide sequence ID" value="NC_049849.1"/>
</dbReference>
<protein>
    <submittedName>
        <fullName evidence="2">Uncharacterized protein</fullName>
    </submittedName>
</protein>
<sequence>MLDFDDIPDLKPFKVTPAKKKKEREKEKAKAAKAKEKERKQTKEAKKKAKGVIGSKEAKKEYVLALANEKPKKRVTRLKGSALQTIIGEQVEDIHQLLQSGDSDSAKTRMYKALLQSVIDVLPHAEQNIRKTKGQKGVYQFTSMITTIRELLIDVQASQDRGRVGELIIEKIIQPSMFDFANAMINHFEMVSSDAKLRMKRDEYELFKQELDKTKRGLAQTFQEMFYSMREQIKEFMER</sequence>
<accession>A0A514CT64</accession>
<name>A0A514CT64_9CAUD</name>
<reference evidence="2 3" key="1">
    <citation type="submission" date="2019-06" db="EMBL/GenBank/DDBJ databases">
        <authorList>
            <person name="Kincaid V.D."/>
            <person name="Fuller A."/>
            <person name="Hodges K."/>
            <person name="Bansal M."/>
            <person name="Essig J."/>
            <person name="Johnson A."/>
        </authorList>
    </citation>
    <scope>NUCLEOTIDE SEQUENCE [LARGE SCALE GENOMIC DNA]</scope>
</reference>
<feature type="region of interest" description="Disordered" evidence="1">
    <location>
        <begin position="1"/>
        <end position="52"/>
    </location>
</feature>
<evidence type="ECO:0000313" key="2">
    <source>
        <dbReference type="EMBL" id="QDH83640.1"/>
    </source>
</evidence>
<organism evidence="2 3">
    <name type="scientific">Achromobacter phage Motura</name>
    <dbReference type="NCBI Taxonomy" id="2591403"/>
    <lineage>
        <taxon>Viruses</taxon>
        <taxon>Duplodnaviria</taxon>
        <taxon>Heunggongvirae</taxon>
        <taxon>Uroviricota</taxon>
        <taxon>Caudoviricetes</taxon>
        <taxon>Moturavirus</taxon>
        <taxon>Moturavirus motura</taxon>
    </lineage>
</organism>
<keyword evidence="3" id="KW-1185">Reference proteome</keyword>